<dbReference type="EMBL" id="CP013068">
    <property type="protein sequence ID" value="ALV26899.1"/>
    <property type="molecule type" value="Genomic_DNA"/>
</dbReference>
<sequence length="1177" mass="129075">MANLPEPAAGGYAELCVTSNFTFLTGASHPEELVLRAAELGLQAIAITDRNSLAGVVRAHVALRELRRQLAEQAQEQLPGEGLAAPSPPGHDAGTVRNPPENTMRADVRSRRRVDPSSRQDMGHQNMAPQDMGCQDQHAPEVEGTQDRKQTTARPAAGPALPKLITGSRLVLQECPVEFVALPVNKPAYARLSRLLTLGKRRAVKGACTLYPADLMEWGRGLILIALPPDLLSARPEMAQEVKSVLNRLVQHFPGHVYTGAAPGYDGQDQARFDALYRLSLATAAPLVAVGDVLMHRAGRRALADVLTCLREGCTIATLGRRAMPNGERRLKDGAGMARLFARYPAALRRTLEIAARCAFSLDDLSYQYPEEVSGGEDAQGRLERLVRAGLESRERFPGGPDADTLSKVERELVLIRLKAYAPYFLTVHDIVQFARSRNILCQGRGSAANSIVCYALGITEVKPGTTLMVFERFISAERGEPPDIDVDFEHERREEVIQHIYERYGRHRTGLTATVIHFRSRAAIREVGKVMGLSQDVLAAIAGQSWGWSNGPPDPARLREIGLDPSERRLAMTLELIAEIIGFPRHLSQHVGGFVITRDRLDELCPIENAAMEGRTVIEWDKDDIDALGILKVDVLALGMLTCLRKGFDLLVQHERQALTLASVPEGDAAVYDMLCRADAIGVFQVESRAQMNFLPRMRPRDFYDLVIEVAIVRPGPIQGGMVHPYINRRRGKEKVDYPSDALKGVLGKTLGVPLFQEQALQIAVVAAGFTPGEADRLRRSLATFKRMGTIHTFRGKFISGMLGNGYSPEFAERCFSQIEGFGEYGFPESHAASFARLVYISAWMKCHHPAIFACALLNAQPMGFYAPAQIVRDAREHGVEVRPVSVNHSAWDNTLERRSDGALALRLGFRQIKGLREADCQAIAASRGNGYPDVETIWQRTRLKGDVLQRLAEGDALTCLGLTRRTALWQVKALGQARTLPLFSGMDGEAIAEPEVALPSMSLGEEVVEDYVALRLSLRAHPMELLRPALPGLTAHDQLTRPDLRQVSVAGLVITRQRPGTASGVIFLTLEDETGVSNVVVWPKVYEAFRRAVIGGRLLRVTGRLQREGQVVHLIAGQIEDLSHILPGLGQFGGEIDATGGTPAAPGGADLRGGKPSARHPREQAKLLFRSRDFH</sequence>
<keyword evidence="9 13" id="KW-0227">DNA damage</keyword>
<evidence type="ECO:0000313" key="16">
    <source>
        <dbReference type="EMBL" id="ALV26899.1"/>
    </source>
</evidence>
<dbReference type="GO" id="GO:0006281">
    <property type="term" value="P:DNA repair"/>
    <property type="evidence" value="ECO:0007669"/>
    <property type="project" value="UniProtKB-UniRule"/>
</dbReference>
<evidence type="ECO:0000259" key="15">
    <source>
        <dbReference type="SMART" id="SM00481"/>
    </source>
</evidence>
<proteinExistence type="inferred from homology"/>
<dbReference type="STRING" id="121719.APZ00_07245"/>
<dbReference type="Pfam" id="PF17657">
    <property type="entry name" value="DNA_pol3_finger"/>
    <property type="match status" value="1"/>
</dbReference>
<dbReference type="GO" id="GO:0003676">
    <property type="term" value="F:nucleic acid binding"/>
    <property type="evidence" value="ECO:0007669"/>
    <property type="project" value="InterPro"/>
</dbReference>
<dbReference type="PANTHER" id="PTHR32294:SF4">
    <property type="entry name" value="ERROR-PRONE DNA POLYMERASE"/>
    <property type="match status" value="1"/>
</dbReference>
<dbReference type="InterPro" id="IPR004365">
    <property type="entry name" value="NA-bd_OB_tRNA"/>
</dbReference>
<evidence type="ECO:0000256" key="12">
    <source>
        <dbReference type="ARBA" id="ARBA00049244"/>
    </source>
</evidence>
<dbReference type="InterPro" id="IPR003141">
    <property type="entry name" value="Pol/His_phosphatase_N"/>
</dbReference>
<keyword evidence="5 13" id="KW-0963">Cytoplasm</keyword>
<reference evidence="16 17" key="1">
    <citation type="submission" date="2015-10" db="EMBL/GenBank/DDBJ databases">
        <title>The world's first case of liver abscess caused by Pannonibacter phragmitetus.</title>
        <authorList>
            <person name="Ming D."/>
            <person name="Wang M."/>
            <person name="Zhou Y."/>
            <person name="Jiang T."/>
            <person name="Hu S."/>
        </authorList>
    </citation>
    <scope>NUCLEOTIDE SEQUENCE [LARGE SCALE GENOMIC DNA]</scope>
    <source>
        <strain evidence="16 17">31801</strain>
    </source>
</reference>
<accession>A0A0U3PDB0</accession>
<dbReference type="Proteomes" id="UP000064921">
    <property type="component" value="Chromosome"/>
</dbReference>
<dbReference type="InterPro" id="IPR040982">
    <property type="entry name" value="DNA_pol3_finger"/>
</dbReference>
<evidence type="ECO:0000256" key="10">
    <source>
        <dbReference type="ARBA" id="ARBA00022932"/>
    </source>
</evidence>
<gene>
    <name evidence="13" type="primary">dnaE2</name>
    <name evidence="16" type="ORF">APZ00_07245</name>
</gene>
<evidence type="ECO:0000256" key="3">
    <source>
        <dbReference type="ARBA" id="ARBA00012417"/>
    </source>
</evidence>
<keyword evidence="8 13" id="KW-0235">DNA replication</keyword>
<comment type="catalytic activity">
    <reaction evidence="12 13">
        <text>DNA(n) + a 2'-deoxyribonucleoside 5'-triphosphate = DNA(n+1) + diphosphate</text>
        <dbReference type="Rhea" id="RHEA:22508"/>
        <dbReference type="Rhea" id="RHEA-COMP:17339"/>
        <dbReference type="Rhea" id="RHEA-COMP:17340"/>
        <dbReference type="ChEBI" id="CHEBI:33019"/>
        <dbReference type="ChEBI" id="CHEBI:61560"/>
        <dbReference type="ChEBI" id="CHEBI:173112"/>
        <dbReference type="EC" id="2.7.7.7"/>
    </reaction>
</comment>
<dbReference type="SMART" id="SM00481">
    <property type="entry name" value="POLIIIAc"/>
    <property type="match status" value="1"/>
</dbReference>
<feature type="region of interest" description="Disordered" evidence="14">
    <location>
        <begin position="1138"/>
        <end position="1164"/>
    </location>
</feature>
<dbReference type="InterPro" id="IPR023073">
    <property type="entry name" value="DnaE2"/>
</dbReference>
<organism evidence="16 17">
    <name type="scientific">Pannonibacter phragmitetus</name>
    <dbReference type="NCBI Taxonomy" id="121719"/>
    <lineage>
        <taxon>Bacteria</taxon>
        <taxon>Pseudomonadati</taxon>
        <taxon>Pseudomonadota</taxon>
        <taxon>Alphaproteobacteria</taxon>
        <taxon>Hyphomicrobiales</taxon>
        <taxon>Stappiaceae</taxon>
        <taxon>Pannonibacter</taxon>
    </lineage>
</organism>
<dbReference type="GO" id="GO:0005737">
    <property type="term" value="C:cytoplasm"/>
    <property type="evidence" value="ECO:0007669"/>
    <property type="project" value="UniProtKB-SubCell"/>
</dbReference>
<evidence type="ECO:0000256" key="7">
    <source>
        <dbReference type="ARBA" id="ARBA00022695"/>
    </source>
</evidence>
<dbReference type="CDD" id="cd07434">
    <property type="entry name" value="PHP_PolIIIA_DnaE2"/>
    <property type="match status" value="1"/>
</dbReference>
<dbReference type="InterPro" id="IPR004013">
    <property type="entry name" value="PHP_dom"/>
</dbReference>
<dbReference type="Pfam" id="PF01336">
    <property type="entry name" value="tRNA_anti-codon"/>
    <property type="match status" value="1"/>
</dbReference>
<evidence type="ECO:0000313" key="17">
    <source>
        <dbReference type="Proteomes" id="UP000064921"/>
    </source>
</evidence>
<comment type="function">
    <text evidence="13">DNA polymerase involved in damage-induced mutagenesis and translesion synthesis (TLS). It is not the major replicative DNA polymerase.</text>
</comment>
<feature type="compositionally biased region" description="Basic and acidic residues" evidence="14">
    <location>
        <begin position="104"/>
        <end position="122"/>
    </location>
</feature>
<dbReference type="NCBIfam" id="TIGR00594">
    <property type="entry name" value="polc"/>
    <property type="match status" value="1"/>
</dbReference>
<dbReference type="GO" id="GO:0008408">
    <property type="term" value="F:3'-5' exonuclease activity"/>
    <property type="evidence" value="ECO:0007669"/>
    <property type="project" value="InterPro"/>
</dbReference>
<dbReference type="Gene3D" id="3.20.20.140">
    <property type="entry name" value="Metal-dependent hydrolases"/>
    <property type="match status" value="1"/>
</dbReference>
<keyword evidence="10 13" id="KW-0239">DNA-directed DNA polymerase</keyword>
<evidence type="ECO:0000256" key="2">
    <source>
        <dbReference type="ARBA" id="ARBA00007391"/>
    </source>
</evidence>
<comment type="similarity">
    <text evidence="2 13">Belongs to the DNA polymerase type-C family. DnaE2 subfamily.</text>
</comment>
<evidence type="ECO:0000256" key="1">
    <source>
        <dbReference type="ARBA" id="ARBA00004496"/>
    </source>
</evidence>
<dbReference type="InterPro" id="IPR029460">
    <property type="entry name" value="DNAPol_HHH"/>
</dbReference>
<dbReference type="PANTHER" id="PTHR32294">
    <property type="entry name" value="DNA POLYMERASE III SUBUNIT ALPHA"/>
    <property type="match status" value="1"/>
</dbReference>
<dbReference type="Gene3D" id="1.10.150.870">
    <property type="match status" value="1"/>
</dbReference>
<dbReference type="GO" id="GO:0003887">
    <property type="term" value="F:DNA-directed DNA polymerase activity"/>
    <property type="evidence" value="ECO:0007669"/>
    <property type="project" value="UniProtKB-UniRule"/>
</dbReference>
<dbReference type="CDD" id="cd04485">
    <property type="entry name" value="DnaE_OBF"/>
    <property type="match status" value="1"/>
</dbReference>
<dbReference type="InterPro" id="IPR011708">
    <property type="entry name" value="DNA_pol3_alpha_NTPase_dom"/>
</dbReference>
<dbReference type="Pfam" id="PF14579">
    <property type="entry name" value="HHH_6"/>
    <property type="match status" value="1"/>
</dbReference>
<evidence type="ECO:0000256" key="9">
    <source>
        <dbReference type="ARBA" id="ARBA00022763"/>
    </source>
</evidence>
<evidence type="ECO:0000256" key="5">
    <source>
        <dbReference type="ARBA" id="ARBA00022490"/>
    </source>
</evidence>
<evidence type="ECO:0000256" key="8">
    <source>
        <dbReference type="ARBA" id="ARBA00022705"/>
    </source>
</evidence>
<name>A0A0U3PDB0_9HYPH</name>
<dbReference type="SUPFAM" id="SSF89550">
    <property type="entry name" value="PHP domain-like"/>
    <property type="match status" value="1"/>
</dbReference>
<comment type="subcellular location">
    <subcellularLocation>
        <location evidence="1 13">Cytoplasm</location>
    </subcellularLocation>
</comment>
<dbReference type="InterPro" id="IPR004805">
    <property type="entry name" value="DnaE2/DnaE/PolC"/>
</dbReference>
<evidence type="ECO:0000256" key="6">
    <source>
        <dbReference type="ARBA" id="ARBA00022679"/>
    </source>
</evidence>
<evidence type="ECO:0000256" key="13">
    <source>
        <dbReference type="HAMAP-Rule" id="MF_01902"/>
    </source>
</evidence>
<keyword evidence="6 13" id="KW-0808">Transferase</keyword>
<dbReference type="InterPro" id="IPR016195">
    <property type="entry name" value="Pol/histidinol_Pase-like"/>
</dbReference>
<protein>
    <recommendedName>
        <fullName evidence="4 13">Error-prone DNA polymerase</fullName>
        <ecNumber evidence="3 13">2.7.7.7</ecNumber>
    </recommendedName>
</protein>
<keyword evidence="11 13" id="KW-0234">DNA repair</keyword>
<feature type="compositionally biased region" description="Low complexity" evidence="14">
    <location>
        <begin position="1140"/>
        <end position="1151"/>
    </location>
</feature>
<keyword evidence="7 13" id="KW-0548">Nucleotidyltransferase</keyword>
<evidence type="ECO:0000256" key="11">
    <source>
        <dbReference type="ARBA" id="ARBA00023204"/>
    </source>
</evidence>
<evidence type="ECO:0000256" key="14">
    <source>
        <dbReference type="SAM" id="MobiDB-lite"/>
    </source>
</evidence>
<dbReference type="EC" id="2.7.7.7" evidence="3 13"/>
<feature type="region of interest" description="Disordered" evidence="14">
    <location>
        <begin position="74"/>
        <end position="160"/>
    </location>
</feature>
<dbReference type="AlphaFoldDB" id="A0A0U3PDB0"/>
<dbReference type="NCBIfam" id="NF004225">
    <property type="entry name" value="PRK05672.1"/>
    <property type="match status" value="1"/>
</dbReference>
<dbReference type="Pfam" id="PF07733">
    <property type="entry name" value="DNA_pol3_alpha"/>
    <property type="match status" value="1"/>
</dbReference>
<dbReference type="RefSeq" id="WP_058898510.1">
    <property type="nucleotide sequence ID" value="NZ_CP013068.1"/>
</dbReference>
<evidence type="ECO:0000256" key="4">
    <source>
        <dbReference type="ARBA" id="ARBA00017273"/>
    </source>
</evidence>
<dbReference type="KEGG" id="pphr:APZ00_07245"/>
<feature type="domain" description="Polymerase/histidinol phosphatase N-terminal" evidence="15">
    <location>
        <begin position="13"/>
        <end position="174"/>
    </location>
</feature>
<keyword evidence="17" id="KW-1185">Reference proteome</keyword>
<feature type="compositionally biased region" description="Basic and acidic residues" evidence="14">
    <location>
        <begin position="138"/>
        <end position="150"/>
    </location>
</feature>
<dbReference type="GO" id="GO:0006260">
    <property type="term" value="P:DNA replication"/>
    <property type="evidence" value="ECO:0007669"/>
    <property type="project" value="UniProtKB-KW"/>
</dbReference>
<dbReference type="Pfam" id="PF02811">
    <property type="entry name" value="PHP"/>
    <property type="match status" value="1"/>
</dbReference>
<dbReference type="HAMAP" id="MF_01902">
    <property type="entry name" value="DNApol_error_prone"/>
    <property type="match status" value="1"/>
</dbReference>